<evidence type="ECO:0000256" key="1">
    <source>
        <dbReference type="SAM" id="SignalP"/>
    </source>
</evidence>
<organism evidence="3 4">
    <name type="scientific">Myxococcus llanfairpwllgwyngyllgogerychwyrndrobwllllantysiliogogogochensis</name>
    <dbReference type="NCBI Taxonomy" id="2590453"/>
    <lineage>
        <taxon>Bacteria</taxon>
        <taxon>Pseudomonadati</taxon>
        <taxon>Myxococcota</taxon>
        <taxon>Myxococcia</taxon>
        <taxon>Myxococcales</taxon>
        <taxon>Cystobacterineae</taxon>
        <taxon>Myxococcaceae</taxon>
        <taxon>Myxococcus</taxon>
    </lineage>
</organism>
<dbReference type="InterPro" id="IPR034113">
    <property type="entry name" value="SCP_GAPR1-like"/>
</dbReference>
<keyword evidence="1" id="KW-0732">Signal</keyword>
<dbReference type="GO" id="GO:0005576">
    <property type="term" value="C:extracellular region"/>
    <property type="evidence" value="ECO:0007669"/>
    <property type="project" value="InterPro"/>
</dbReference>
<dbReference type="Gene3D" id="3.40.33.10">
    <property type="entry name" value="CAP"/>
    <property type="match status" value="1"/>
</dbReference>
<reference evidence="3 4" key="1">
    <citation type="submission" date="2019-06" db="EMBL/GenBank/DDBJ databases">
        <authorList>
            <person name="Livingstone P."/>
            <person name="Whitworth D."/>
        </authorList>
    </citation>
    <scope>NUCLEOTIDE SEQUENCE [LARGE SCALE GENOMIC DNA]</scope>
    <source>
        <strain evidence="3 4">AM401</strain>
    </source>
</reference>
<name>A0A540WQZ8_9BACT</name>
<sequence length="171" mass="18731">MRNHQVLFILLTLQTLIVANAFGQQPYQSAALSLHNQYRAKHGSPLLKSDASLIASAEKCANYYAAKKTIDHSCPYKNGAGENLTGGVGSWSPGDFTAMGVKMWYDEVRYYDFTKPGFSMNTGHFTAVVWKSSTKLGCGVVTKDGYTAMACLYSPPGNMMGQFPANVLRLR</sequence>
<dbReference type="CDD" id="cd05382">
    <property type="entry name" value="CAP_GAPR1-like"/>
    <property type="match status" value="1"/>
</dbReference>
<gene>
    <name evidence="3" type="ORF">FJV41_34165</name>
</gene>
<accession>A0A540WQZ8</accession>
<dbReference type="PANTHER" id="PTHR10334">
    <property type="entry name" value="CYSTEINE-RICH SECRETORY PROTEIN-RELATED"/>
    <property type="match status" value="1"/>
</dbReference>
<dbReference type="Proteomes" id="UP000315369">
    <property type="component" value="Unassembled WGS sequence"/>
</dbReference>
<protein>
    <submittedName>
        <fullName evidence="3">Secretion protein</fullName>
    </submittedName>
</protein>
<dbReference type="SUPFAM" id="SSF55797">
    <property type="entry name" value="PR-1-like"/>
    <property type="match status" value="1"/>
</dbReference>
<evidence type="ECO:0000313" key="4">
    <source>
        <dbReference type="Proteomes" id="UP000315369"/>
    </source>
</evidence>
<proteinExistence type="predicted"/>
<dbReference type="SMART" id="SM00198">
    <property type="entry name" value="SCP"/>
    <property type="match status" value="1"/>
</dbReference>
<dbReference type="EMBL" id="VIFM01000188">
    <property type="protein sequence ID" value="TQF11439.1"/>
    <property type="molecule type" value="Genomic_DNA"/>
</dbReference>
<feature type="chain" id="PRO_5022206405" evidence="1">
    <location>
        <begin position="22"/>
        <end position="171"/>
    </location>
</feature>
<dbReference type="FunFam" id="3.40.33.10:FF:000010">
    <property type="entry name" value="Predicted protein"/>
    <property type="match status" value="1"/>
</dbReference>
<evidence type="ECO:0000259" key="2">
    <source>
        <dbReference type="SMART" id="SM00198"/>
    </source>
</evidence>
<comment type="caution">
    <text evidence="3">The sequence shown here is derived from an EMBL/GenBank/DDBJ whole genome shotgun (WGS) entry which is preliminary data.</text>
</comment>
<dbReference type="RefSeq" id="WP_141646794.1">
    <property type="nucleotide sequence ID" value="NZ_VIFM01000188.1"/>
</dbReference>
<dbReference type="PRINTS" id="PR00837">
    <property type="entry name" value="V5TPXLIKE"/>
</dbReference>
<dbReference type="InterPro" id="IPR014044">
    <property type="entry name" value="CAP_dom"/>
</dbReference>
<feature type="signal peptide" evidence="1">
    <location>
        <begin position="1"/>
        <end position="21"/>
    </location>
</feature>
<dbReference type="Pfam" id="PF00188">
    <property type="entry name" value="CAP"/>
    <property type="match status" value="1"/>
</dbReference>
<dbReference type="InterPro" id="IPR001283">
    <property type="entry name" value="CRISP-related"/>
</dbReference>
<dbReference type="InterPro" id="IPR018244">
    <property type="entry name" value="Allrgn_V5/Tpx1_CS"/>
</dbReference>
<dbReference type="InterPro" id="IPR035940">
    <property type="entry name" value="CAP_sf"/>
</dbReference>
<evidence type="ECO:0000313" key="3">
    <source>
        <dbReference type="EMBL" id="TQF11439.1"/>
    </source>
</evidence>
<dbReference type="AlphaFoldDB" id="A0A540WQZ8"/>
<dbReference type="PROSITE" id="PS01009">
    <property type="entry name" value="CRISP_1"/>
    <property type="match status" value="1"/>
</dbReference>
<dbReference type="OrthoDB" id="9794228at2"/>
<keyword evidence="4" id="KW-1185">Reference proteome</keyword>
<feature type="domain" description="SCP" evidence="2">
    <location>
        <begin position="26"/>
        <end position="161"/>
    </location>
</feature>